<dbReference type="Proteomes" id="UP001175211">
    <property type="component" value="Unassembled WGS sequence"/>
</dbReference>
<feature type="compositionally biased region" description="Polar residues" evidence="1">
    <location>
        <begin position="216"/>
        <end position="239"/>
    </location>
</feature>
<name>A0AA39MKQ4_ARMTA</name>
<feature type="region of interest" description="Disordered" evidence="1">
    <location>
        <begin position="201"/>
        <end position="239"/>
    </location>
</feature>
<comment type="caution">
    <text evidence="2">The sequence shown here is derived from an EMBL/GenBank/DDBJ whole genome shotgun (WGS) entry which is preliminary data.</text>
</comment>
<evidence type="ECO:0000256" key="1">
    <source>
        <dbReference type="SAM" id="MobiDB-lite"/>
    </source>
</evidence>
<feature type="compositionally biased region" description="Basic and acidic residues" evidence="1">
    <location>
        <begin position="419"/>
        <end position="434"/>
    </location>
</feature>
<evidence type="ECO:0000313" key="2">
    <source>
        <dbReference type="EMBL" id="KAK0436970.1"/>
    </source>
</evidence>
<organism evidence="2 3">
    <name type="scientific">Armillaria tabescens</name>
    <name type="common">Ringless honey mushroom</name>
    <name type="synonym">Agaricus tabescens</name>
    <dbReference type="NCBI Taxonomy" id="1929756"/>
    <lineage>
        <taxon>Eukaryota</taxon>
        <taxon>Fungi</taxon>
        <taxon>Dikarya</taxon>
        <taxon>Basidiomycota</taxon>
        <taxon>Agaricomycotina</taxon>
        <taxon>Agaricomycetes</taxon>
        <taxon>Agaricomycetidae</taxon>
        <taxon>Agaricales</taxon>
        <taxon>Marasmiineae</taxon>
        <taxon>Physalacriaceae</taxon>
        <taxon>Desarmillaria</taxon>
    </lineage>
</organism>
<proteinExistence type="predicted"/>
<evidence type="ECO:0000313" key="3">
    <source>
        <dbReference type="Proteomes" id="UP001175211"/>
    </source>
</evidence>
<sequence length="434" mass="47504">MATSFNAKEHQARLHSYREYVPSPYFPASYGWKTFGGNGHILTTIQSICPSNDGLPPQEVSLIIVRDVLPTRFWVNKLGGWKEEFGYMKNAKFSLVLGEPQDLEFHKDWANAVGRINGATLQITGGPFVHNCIQTENVAMQIHFGAPVFEPLDPTANILDSIIQTWSVDVKHQAGLDQLKTTHRVNSLKVFDIDKSPVLPQHTSSALKGKVPPLQSAPSSANDPPTLPSNDETSQVQTQTPTLMPMQKQLQPSLFPSQSISPFTSLRYPVSATDTTTLMVPEEAAAETQTSPITFPFKAWRGPWVLPSTAECYPFPLGEIHDDTTNKGVNTGLSLGPVSVNISNDTRVPEELASHPNTDGTCLKDTGGETVTCVKAENIVHVQSSGGQDIIRSAELPSSLEKEITPTKTKVQGNRGKRKVEEKVQERSTKAKLS</sequence>
<protein>
    <submittedName>
        <fullName evidence="2">Uncharacterized protein</fullName>
    </submittedName>
</protein>
<dbReference type="GeneID" id="85362175"/>
<dbReference type="EMBL" id="JAUEPS010000118">
    <property type="protein sequence ID" value="KAK0436970.1"/>
    <property type="molecule type" value="Genomic_DNA"/>
</dbReference>
<keyword evidence="3" id="KW-1185">Reference proteome</keyword>
<dbReference type="RefSeq" id="XP_060322423.1">
    <property type="nucleotide sequence ID" value="XM_060478627.1"/>
</dbReference>
<dbReference type="AlphaFoldDB" id="A0AA39MKQ4"/>
<accession>A0AA39MKQ4</accession>
<reference evidence="2" key="1">
    <citation type="submission" date="2023-06" db="EMBL/GenBank/DDBJ databases">
        <authorList>
            <consortium name="Lawrence Berkeley National Laboratory"/>
            <person name="Ahrendt S."/>
            <person name="Sahu N."/>
            <person name="Indic B."/>
            <person name="Wong-Bajracharya J."/>
            <person name="Merenyi Z."/>
            <person name="Ke H.-M."/>
            <person name="Monk M."/>
            <person name="Kocsube S."/>
            <person name="Drula E."/>
            <person name="Lipzen A."/>
            <person name="Balint B."/>
            <person name="Henrissat B."/>
            <person name="Andreopoulos B."/>
            <person name="Martin F.M."/>
            <person name="Harder C.B."/>
            <person name="Rigling D."/>
            <person name="Ford K.L."/>
            <person name="Foster G.D."/>
            <person name="Pangilinan J."/>
            <person name="Papanicolaou A."/>
            <person name="Barry K."/>
            <person name="LaButti K."/>
            <person name="Viragh M."/>
            <person name="Koriabine M."/>
            <person name="Yan M."/>
            <person name="Riley R."/>
            <person name="Champramary S."/>
            <person name="Plett K.L."/>
            <person name="Tsai I.J."/>
            <person name="Slot J."/>
            <person name="Sipos G."/>
            <person name="Plett J."/>
            <person name="Nagy L.G."/>
            <person name="Grigoriev I.V."/>
        </authorList>
    </citation>
    <scope>NUCLEOTIDE SEQUENCE</scope>
    <source>
        <strain evidence="2">CCBAS 213</strain>
    </source>
</reference>
<feature type="region of interest" description="Disordered" evidence="1">
    <location>
        <begin position="401"/>
        <end position="434"/>
    </location>
</feature>
<gene>
    <name evidence="2" type="ORF">EV420DRAFT_1652250</name>
</gene>